<dbReference type="Pfam" id="PF19055">
    <property type="entry name" value="ABC2_membrane_7"/>
    <property type="match status" value="1"/>
</dbReference>
<dbReference type="SUPFAM" id="SSF52540">
    <property type="entry name" value="P-loop containing nucleoside triphosphate hydrolases"/>
    <property type="match status" value="1"/>
</dbReference>
<protein>
    <recommendedName>
        <fullName evidence="10">ABC transporter domain-containing protein</fullName>
    </recommendedName>
</protein>
<keyword evidence="7 8" id="KW-0472">Membrane</keyword>
<dbReference type="InterPro" id="IPR043926">
    <property type="entry name" value="ABCG_dom"/>
</dbReference>
<dbReference type="InterPro" id="IPR027417">
    <property type="entry name" value="P-loop_NTPase"/>
</dbReference>
<dbReference type="InterPro" id="IPR050352">
    <property type="entry name" value="ABCG_transporters"/>
</dbReference>
<evidence type="ECO:0000256" key="3">
    <source>
        <dbReference type="ARBA" id="ARBA00022692"/>
    </source>
</evidence>
<evidence type="ECO:0000313" key="11">
    <source>
        <dbReference type="EMBL" id="KAJ3049995.1"/>
    </source>
</evidence>
<dbReference type="GO" id="GO:0140359">
    <property type="term" value="F:ABC-type transporter activity"/>
    <property type="evidence" value="ECO:0007669"/>
    <property type="project" value="InterPro"/>
</dbReference>
<organism evidence="11 12">
    <name type="scientific">Rhizophlyctis rosea</name>
    <dbReference type="NCBI Taxonomy" id="64517"/>
    <lineage>
        <taxon>Eukaryota</taxon>
        <taxon>Fungi</taxon>
        <taxon>Fungi incertae sedis</taxon>
        <taxon>Chytridiomycota</taxon>
        <taxon>Chytridiomycota incertae sedis</taxon>
        <taxon>Chytridiomycetes</taxon>
        <taxon>Rhizophlyctidales</taxon>
        <taxon>Rhizophlyctidaceae</taxon>
        <taxon>Rhizophlyctis</taxon>
    </lineage>
</organism>
<evidence type="ECO:0000256" key="2">
    <source>
        <dbReference type="ARBA" id="ARBA00022448"/>
    </source>
</evidence>
<keyword evidence="6 8" id="KW-1133">Transmembrane helix</keyword>
<dbReference type="Gene3D" id="3.40.50.300">
    <property type="entry name" value="P-loop containing nucleotide triphosphate hydrolases"/>
    <property type="match status" value="1"/>
</dbReference>
<dbReference type="InterPro" id="IPR017871">
    <property type="entry name" value="ABC_transporter-like_CS"/>
</dbReference>
<keyword evidence="2" id="KW-0813">Transport</keyword>
<dbReference type="Proteomes" id="UP001212841">
    <property type="component" value="Unassembled WGS sequence"/>
</dbReference>
<keyword evidence="3 8" id="KW-0812">Transmembrane</keyword>
<name>A0AAD5SBP1_9FUNG</name>
<dbReference type="InterPro" id="IPR003439">
    <property type="entry name" value="ABC_transporter-like_ATP-bd"/>
</dbReference>
<gene>
    <name evidence="11" type="ORF">HK097_009010</name>
</gene>
<keyword evidence="9" id="KW-0732">Signal</keyword>
<feature type="signal peptide" evidence="9">
    <location>
        <begin position="1"/>
        <end position="25"/>
    </location>
</feature>
<evidence type="ECO:0000259" key="10">
    <source>
        <dbReference type="PROSITE" id="PS50893"/>
    </source>
</evidence>
<comment type="caution">
    <text evidence="11">The sequence shown here is derived from an EMBL/GenBank/DDBJ whole genome shotgun (WGS) entry which is preliminary data.</text>
</comment>
<evidence type="ECO:0000256" key="9">
    <source>
        <dbReference type="SAM" id="SignalP"/>
    </source>
</evidence>
<feature type="chain" id="PRO_5042008260" description="ABC transporter domain-containing protein" evidence="9">
    <location>
        <begin position="26"/>
        <end position="529"/>
    </location>
</feature>
<keyword evidence="5" id="KW-0067">ATP-binding</keyword>
<accession>A0AAD5SBP1</accession>
<feature type="non-terminal residue" evidence="11">
    <location>
        <position position="1"/>
    </location>
</feature>
<evidence type="ECO:0000313" key="12">
    <source>
        <dbReference type="Proteomes" id="UP001212841"/>
    </source>
</evidence>
<sequence length="529" mass="58254">MAGLRSTTLLLAAICALATIHSASAQSPTNLPDPSRNGAVLPPGTPPGAYDPLAYQVLIQLEKCPGFEQYDDCYVPRSPRSGPVQWSCPAGSFCVGPGEIHPCTPGFYCPEHTVQPQYCPARYFCSEDTKTIERCPKGHYCPEGTTSPRGCYGLASCPEGSKSSPKFGVLAIFAVFSIIAYFIFRSKTKTDDIRRLKHKLQADAFVKPKAHLEEKQRAEAEKPQLSRLTKTFDIRFENLGKTLPTGVEIMKGVTGELKSGRTCAIMGPSGAGKTTFVTLLTGKMSRSTGGVYVNNTKEELSKYKKLIGYVPQEDVMLRELTVRDILMHSARMRLPVDWDAERVSQKVMEIIHFLGMSHVMDNIIGDEEERGISGGQRKRVNIGMELVAEPSILFLDEPTSGLDSSTAFEVCSNLRNIAQQQGLLVAAVIHSPSPATFRQFDDLLLLGKGGQVVYFGPREDAVQYFDTIGFTIPVDESPSDFYMDVTSGKVPSAYDADFKPSDLFEYWNQHQSGRNPFAGRQEQDPYALL</sequence>
<dbReference type="PANTHER" id="PTHR48041:SF91">
    <property type="entry name" value="ABC TRANSPORTER G FAMILY MEMBER 28"/>
    <property type="match status" value="1"/>
</dbReference>
<dbReference type="AlphaFoldDB" id="A0AAD5SBP1"/>
<evidence type="ECO:0000256" key="6">
    <source>
        <dbReference type="ARBA" id="ARBA00022989"/>
    </source>
</evidence>
<comment type="subcellular location">
    <subcellularLocation>
        <location evidence="1">Membrane</location>
        <topology evidence="1">Multi-pass membrane protein</topology>
    </subcellularLocation>
</comment>
<dbReference type="SMART" id="SM00382">
    <property type="entry name" value="AAA"/>
    <property type="match status" value="1"/>
</dbReference>
<evidence type="ECO:0000256" key="8">
    <source>
        <dbReference type="SAM" id="Phobius"/>
    </source>
</evidence>
<keyword evidence="12" id="KW-1185">Reference proteome</keyword>
<dbReference type="PROSITE" id="PS50893">
    <property type="entry name" value="ABC_TRANSPORTER_2"/>
    <property type="match status" value="1"/>
</dbReference>
<dbReference type="FunFam" id="3.40.50.300:FF:000367">
    <property type="entry name" value="ABC transporter G family member 24"/>
    <property type="match status" value="1"/>
</dbReference>
<dbReference type="GO" id="GO:0016020">
    <property type="term" value="C:membrane"/>
    <property type="evidence" value="ECO:0007669"/>
    <property type="project" value="UniProtKB-SubCell"/>
</dbReference>
<evidence type="ECO:0000256" key="5">
    <source>
        <dbReference type="ARBA" id="ARBA00022840"/>
    </source>
</evidence>
<evidence type="ECO:0000256" key="1">
    <source>
        <dbReference type="ARBA" id="ARBA00004141"/>
    </source>
</evidence>
<proteinExistence type="predicted"/>
<evidence type="ECO:0000256" key="4">
    <source>
        <dbReference type="ARBA" id="ARBA00022741"/>
    </source>
</evidence>
<feature type="domain" description="ABC transporter" evidence="10">
    <location>
        <begin position="234"/>
        <end position="474"/>
    </location>
</feature>
<keyword evidence="4" id="KW-0547">Nucleotide-binding</keyword>
<dbReference type="EMBL" id="JADGJD010000566">
    <property type="protein sequence ID" value="KAJ3049995.1"/>
    <property type="molecule type" value="Genomic_DNA"/>
</dbReference>
<dbReference type="PROSITE" id="PS00211">
    <property type="entry name" value="ABC_TRANSPORTER_1"/>
    <property type="match status" value="1"/>
</dbReference>
<dbReference type="GO" id="GO:0005524">
    <property type="term" value="F:ATP binding"/>
    <property type="evidence" value="ECO:0007669"/>
    <property type="project" value="UniProtKB-KW"/>
</dbReference>
<reference evidence="11" key="1">
    <citation type="submission" date="2020-05" db="EMBL/GenBank/DDBJ databases">
        <title>Phylogenomic resolution of chytrid fungi.</title>
        <authorList>
            <person name="Stajich J.E."/>
            <person name="Amses K."/>
            <person name="Simmons R."/>
            <person name="Seto K."/>
            <person name="Myers J."/>
            <person name="Bonds A."/>
            <person name="Quandt C.A."/>
            <person name="Barry K."/>
            <person name="Liu P."/>
            <person name="Grigoriev I."/>
            <person name="Longcore J.E."/>
            <person name="James T.Y."/>
        </authorList>
    </citation>
    <scope>NUCLEOTIDE SEQUENCE</scope>
    <source>
        <strain evidence="11">JEL0318</strain>
    </source>
</reference>
<dbReference type="InterPro" id="IPR003593">
    <property type="entry name" value="AAA+_ATPase"/>
</dbReference>
<feature type="transmembrane region" description="Helical" evidence="8">
    <location>
        <begin position="167"/>
        <end position="184"/>
    </location>
</feature>
<dbReference type="Pfam" id="PF00005">
    <property type="entry name" value="ABC_tran"/>
    <property type="match status" value="1"/>
</dbReference>
<dbReference type="PANTHER" id="PTHR48041">
    <property type="entry name" value="ABC TRANSPORTER G FAMILY MEMBER 28"/>
    <property type="match status" value="1"/>
</dbReference>
<dbReference type="GO" id="GO:0016887">
    <property type="term" value="F:ATP hydrolysis activity"/>
    <property type="evidence" value="ECO:0007669"/>
    <property type="project" value="InterPro"/>
</dbReference>
<evidence type="ECO:0000256" key="7">
    <source>
        <dbReference type="ARBA" id="ARBA00023136"/>
    </source>
</evidence>